<feature type="chain" id="PRO_5043673838" evidence="1">
    <location>
        <begin position="18"/>
        <end position="67"/>
    </location>
</feature>
<comment type="caution">
    <text evidence="2">The sequence shown here is derived from an EMBL/GenBank/DDBJ whole genome shotgun (WGS) entry which is preliminary data.</text>
</comment>
<proteinExistence type="predicted"/>
<sequence length="67" mass="7397">MLLVLVFSVVLQGGSCGSRFPPVDPTMKPLLLTTPDNSSATLELSKNISTVLEQLLQNYDNRQRPDH</sequence>
<accession>A0AAV2ACK0</accession>
<keyword evidence="3" id="KW-1185">Reference proteome</keyword>
<evidence type="ECO:0000313" key="3">
    <source>
        <dbReference type="Proteomes" id="UP001497382"/>
    </source>
</evidence>
<evidence type="ECO:0000256" key="1">
    <source>
        <dbReference type="SAM" id="SignalP"/>
    </source>
</evidence>
<name>A0AAV2ACK0_9ARAC</name>
<evidence type="ECO:0000313" key="2">
    <source>
        <dbReference type="EMBL" id="CAL1280785.1"/>
    </source>
</evidence>
<dbReference type="EMBL" id="CAXIEN010000136">
    <property type="protein sequence ID" value="CAL1280785.1"/>
    <property type="molecule type" value="Genomic_DNA"/>
</dbReference>
<feature type="non-terminal residue" evidence="2">
    <location>
        <position position="67"/>
    </location>
</feature>
<dbReference type="AlphaFoldDB" id="A0AAV2ACK0"/>
<dbReference type="Proteomes" id="UP001497382">
    <property type="component" value="Unassembled WGS sequence"/>
</dbReference>
<gene>
    <name evidence="2" type="ORF">LARSCL_LOCUS11189</name>
</gene>
<reference evidence="2 3" key="1">
    <citation type="submission" date="2024-04" db="EMBL/GenBank/DDBJ databases">
        <authorList>
            <person name="Rising A."/>
            <person name="Reimegard J."/>
            <person name="Sonavane S."/>
            <person name="Akerstrom W."/>
            <person name="Nylinder S."/>
            <person name="Hedman E."/>
            <person name="Kallberg Y."/>
        </authorList>
    </citation>
    <scope>NUCLEOTIDE SEQUENCE [LARGE SCALE GENOMIC DNA]</scope>
</reference>
<protein>
    <submittedName>
        <fullName evidence="2">Uncharacterized protein</fullName>
    </submittedName>
</protein>
<feature type="signal peptide" evidence="1">
    <location>
        <begin position="1"/>
        <end position="17"/>
    </location>
</feature>
<organism evidence="2 3">
    <name type="scientific">Larinioides sclopetarius</name>
    <dbReference type="NCBI Taxonomy" id="280406"/>
    <lineage>
        <taxon>Eukaryota</taxon>
        <taxon>Metazoa</taxon>
        <taxon>Ecdysozoa</taxon>
        <taxon>Arthropoda</taxon>
        <taxon>Chelicerata</taxon>
        <taxon>Arachnida</taxon>
        <taxon>Araneae</taxon>
        <taxon>Araneomorphae</taxon>
        <taxon>Entelegynae</taxon>
        <taxon>Araneoidea</taxon>
        <taxon>Araneidae</taxon>
        <taxon>Larinioides</taxon>
    </lineage>
</organism>
<keyword evidence="1" id="KW-0732">Signal</keyword>